<dbReference type="EMBL" id="VFPS01000006">
    <property type="protein sequence ID" value="TQM90977.1"/>
    <property type="molecule type" value="Genomic_DNA"/>
</dbReference>
<organism evidence="1 2">
    <name type="scientific">Microbacterium lacticum</name>
    <dbReference type="NCBI Taxonomy" id="33885"/>
    <lineage>
        <taxon>Bacteria</taxon>
        <taxon>Bacillati</taxon>
        <taxon>Actinomycetota</taxon>
        <taxon>Actinomycetes</taxon>
        <taxon>Micrococcales</taxon>
        <taxon>Microbacteriaceae</taxon>
        <taxon>Microbacterium</taxon>
    </lineage>
</organism>
<keyword evidence="2" id="KW-1185">Reference proteome</keyword>
<accession>A0A4Y3UPI3</accession>
<evidence type="ECO:0000313" key="1">
    <source>
        <dbReference type="EMBL" id="TQM90977.1"/>
    </source>
</evidence>
<sequence length="286" mass="31309">MMCVTGGATAHVSPPVGEDNVTEPQALLYLDASILALPGMTESWIERLNDLTDHVASNRYALEVTVLMPPRVSRTVRIRALAVHADILGTSSATAHSRVAALTLDAGPRRPRRVAQVWWLTLDPGVQRPLLERAGSLPLRILPGRDGIEPPLIEDVEEVLIGWQPPQRVAVEPPVDAVYVREHALPADLREFIAFSHGASLHGVVLIVQTPASDEVRTVLRDAGIRMGFPLHPPSNIRRLVWISRVAGREVVQDERLAPFADEVIPVRPPRDVAGWSALLGRLTRA</sequence>
<dbReference type="AlphaFoldDB" id="A0A4Y3UPI3"/>
<comment type="caution">
    <text evidence="1">The sequence shown here is derived from an EMBL/GenBank/DDBJ whole genome shotgun (WGS) entry which is preliminary data.</text>
</comment>
<name>A0A4Y3UPI3_9MICO</name>
<proteinExistence type="predicted"/>
<dbReference type="Proteomes" id="UP000319804">
    <property type="component" value="Unassembled WGS sequence"/>
</dbReference>
<gene>
    <name evidence="1" type="ORF">FHX68_2831</name>
</gene>
<protein>
    <submittedName>
        <fullName evidence="1">Uncharacterized protein</fullName>
    </submittedName>
</protein>
<reference evidence="1 2" key="1">
    <citation type="submission" date="2019-06" db="EMBL/GenBank/DDBJ databases">
        <title>Sequencing the genomes of 1000 actinobacteria strains.</title>
        <authorList>
            <person name="Klenk H.-P."/>
        </authorList>
    </citation>
    <scope>NUCLEOTIDE SEQUENCE [LARGE SCALE GENOMIC DNA]</scope>
    <source>
        <strain evidence="1 2">DSM 20427</strain>
    </source>
</reference>
<evidence type="ECO:0000313" key="2">
    <source>
        <dbReference type="Proteomes" id="UP000319804"/>
    </source>
</evidence>